<proteinExistence type="predicted"/>
<evidence type="ECO:0000313" key="1">
    <source>
        <dbReference type="EMBL" id="NOU98442.1"/>
    </source>
</evidence>
<dbReference type="RefSeq" id="WP_171681339.1">
    <property type="nucleotide sequence ID" value="NZ_WHNZ01000004.1"/>
</dbReference>
<evidence type="ECO:0008006" key="3">
    <source>
        <dbReference type="Google" id="ProtNLM"/>
    </source>
</evidence>
<keyword evidence="2" id="KW-1185">Reference proteome</keyword>
<name>A0ABX1ZHH4_9BACL</name>
<dbReference type="Proteomes" id="UP000618579">
    <property type="component" value="Unassembled WGS sequence"/>
</dbReference>
<comment type="caution">
    <text evidence="1">The sequence shown here is derived from an EMBL/GenBank/DDBJ whole genome shotgun (WGS) entry which is preliminary data.</text>
</comment>
<reference evidence="1 2" key="1">
    <citation type="submission" date="2019-10" db="EMBL/GenBank/DDBJ databases">
        <title>Description of Paenibacillus pedi sp. nov.</title>
        <authorList>
            <person name="Carlier A."/>
            <person name="Qi S."/>
        </authorList>
    </citation>
    <scope>NUCLEOTIDE SEQUENCE [LARGE SCALE GENOMIC DNA]</scope>
    <source>
        <strain evidence="1 2">LMG 31457</strain>
    </source>
</reference>
<evidence type="ECO:0000313" key="2">
    <source>
        <dbReference type="Proteomes" id="UP000618579"/>
    </source>
</evidence>
<dbReference type="Gene3D" id="3.40.1350.10">
    <property type="match status" value="1"/>
</dbReference>
<sequence length="128" mass="14553">MAARLALLGNGWTPHKSDTDEAYDILAEDPLTGDFKRIQVKTIRLRGDRAHEMVVYARKGNGDIYRKTDADYFAGVLVNEGETPRVWLFENREIGEYWCGLERAADRWVELPITLNRGIYEPPIGAVS</sequence>
<organism evidence="1 2">
    <name type="scientific">Paenibacillus planticolens</name>
    <dbReference type="NCBI Taxonomy" id="2654976"/>
    <lineage>
        <taxon>Bacteria</taxon>
        <taxon>Bacillati</taxon>
        <taxon>Bacillota</taxon>
        <taxon>Bacilli</taxon>
        <taxon>Bacillales</taxon>
        <taxon>Paenibacillaceae</taxon>
        <taxon>Paenibacillus</taxon>
    </lineage>
</organism>
<dbReference type="InterPro" id="IPR011856">
    <property type="entry name" value="tRNA_endonuc-like_dom_sf"/>
</dbReference>
<accession>A0ABX1ZHH4</accession>
<protein>
    <recommendedName>
        <fullName evidence="3">PD(D/E)XK endonuclease domain-containing protein</fullName>
    </recommendedName>
</protein>
<gene>
    <name evidence="1" type="ORF">GC097_00175</name>
</gene>
<dbReference type="EMBL" id="WHNZ01000004">
    <property type="protein sequence ID" value="NOU98442.1"/>
    <property type="molecule type" value="Genomic_DNA"/>
</dbReference>